<dbReference type="Pfam" id="PF14497">
    <property type="entry name" value="GST_C_3"/>
    <property type="match status" value="1"/>
</dbReference>
<dbReference type="Gene3D" id="3.40.30.10">
    <property type="entry name" value="Glutaredoxin"/>
    <property type="match status" value="1"/>
</dbReference>
<dbReference type="PROSITE" id="PS50405">
    <property type="entry name" value="GST_CTER"/>
    <property type="match status" value="1"/>
</dbReference>
<dbReference type="SUPFAM" id="SSF47616">
    <property type="entry name" value="GST C-terminal domain-like"/>
    <property type="match status" value="1"/>
</dbReference>
<gene>
    <name evidence="2" type="primary">GSTP1</name>
    <name evidence="2" type="ORF">SPIL2461_LOCUS16341</name>
</gene>
<feature type="domain" description="GST C-terminal" evidence="1">
    <location>
        <begin position="112"/>
        <end position="233"/>
    </location>
</feature>
<evidence type="ECO:0000259" key="1">
    <source>
        <dbReference type="PROSITE" id="PS50405"/>
    </source>
</evidence>
<dbReference type="Gene3D" id="1.20.1050.10">
    <property type="match status" value="1"/>
</dbReference>
<comment type="caution">
    <text evidence="2">The sequence shown here is derived from an EMBL/GenBank/DDBJ whole genome shotgun (WGS) entry which is preliminary data.</text>
</comment>
<protein>
    <submittedName>
        <fullName evidence="2">GSTP1 protein</fullName>
    </submittedName>
</protein>
<dbReference type="InterPro" id="IPR036282">
    <property type="entry name" value="Glutathione-S-Trfase_C_sf"/>
</dbReference>
<dbReference type="InterPro" id="IPR010987">
    <property type="entry name" value="Glutathione-S-Trfase_C-like"/>
</dbReference>
<dbReference type="Proteomes" id="UP000649617">
    <property type="component" value="Unassembled WGS sequence"/>
</dbReference>
<dbReference type="AlphaFoldDB" id="A0A812V8M7"/>
<reference evidence="2" key="1">
    <citation type="submission" date="2021-02" db="EMBL/GenBank/DDBJ databases">
        <authorList>
            <person name="Dougan E. K."/>
            <person name="Rhodes N."/>
            <person name="Thang M."/>
            <person name="Chan C."/>
        </authorList>
    </citation>
    <scope>NUCLEOTIDE SEQUENCE</scope>
</reference>
<organism evidence="2 3">
    <name type="scientific">Symbiodinium pilosum</name>
    <name type="common">Dinoflagellate</name>
    <dbReference type="NCBI Taxonomy" id="2952"/>
    <lineage>
        <taxon>Eukaryota</taxon>
        <taxon>Sar</taxon>
        <taxon>Alveolata</taxon>
        <taxon>Dinophyceae</taxon>
        <taxon>Suessiales</taxon>
        <taxon>Symbiodiniaceae</taxon>
        <taxon>Symbiodinium</taxon>
    </lineage>
</organism>
<evidence type="ECO:0000313" key="3">
    <source>
        <dbReference type="Proteomes" id="UP000649617"/>
    </source>
</evidence>
<dbReference type="InterPro" id="IPR004046">
    <property type="entry name" value="GST_C"/>
</dbReference>
<accession>A0A812V8M7</accession>
<keyword evidence="3" id="KW-1185">Reference proteome</keyword>
<name>A0A812V8M7_SYMPI</name>
<dbReference type="EMBL" id="CAJNIZ010042446">
    <property type="protein sequence ID" value="CAE7624424.1"/>
    <property type="molecule type" value="Genomic_DNA"/>
</dbReference>
<dbReference type="OrthoDB" id="414243at2759"/>
<evidence type="ECO:0000313" key="2">
    <source>
        <dbReference type="EMBL" id="CAE7624424.1"/>
    </source>
</evidence>
<sequence>MEKAAAAFAMETPKELEKGLTLEYLALPSPISGRGGVVRFFLLANKVVFTEKLHSLADWGGSVKAKYVAEGISPAGHLPLLWVGDGPACSEHISLMRLVANLTQLKTAKDADCWSLYAQDMVADAYAEWRGDWASATFGGDDAAKDTYKATIPGRLKQFEGVIAKAGLKGAFISGDLPLWGDSALFSLISDNIATGYTGVDAVKEFPLLHQICTAYAGIEAVAGWYGDSSPWK</sequence>
<proteinExistence type="predicted"/>